<evidence type="ECO:0000313" key="1">
    <source>
        <dbReference type="EMBL" id="KAK7410495.1"/>
    </source>
</evidence>
<comment type="caution">
    <text evidence="1">The sequence shown here is derived from an EMBL/GenBank/DDBJ whole genome shotgun (WGS) entry which is preliminary data.</text>
</comment>
<accession>A0AAN9TAB2</accession>
<evidence type="ECO:0000313" key="2">
    <source>
        <dbReference type="Proteomes" id="UP001386955"/>
    </source>
</evidence>
<reference evidence="1 2" key="1">
    <citation type="submission" date="2024-01" db="EMBL/GenBank/DDBJ databases">
        <title>The genomes of 5 underutilized Papilionoideae crops provide insights into root nodulation and disease resistanc.</title>
        <authorList>
            <person name="Jiang F."/>
        </authorList>
    </citation>
    <scope>NUCLEOTIDE SEQUENCE [LARGE SCALE GENOMIC DNA]</scope>
    <source>
        <strain evidence="1">DUOXIRENSHENG_FW03</strain>
        <tissue evidence="1">Leaves</tissue>
    </source>
</reference>
<name>A0AAN9TAB2_PSOTE</name>
<protein>
    <submittedName>
        <fullName evidence="1">Uncharacterized protein</fullName>
    </submittedName>
</protein>
<sequence length="187" mass="21053">MVMEVSSIGRMRNLVEDVRFSYLACVDGSWATSCATCVQGFVTLFCQPPPELHCVTSSSLSFVAYRLSSIVHRLAWLRCALLDFVALLDSVTYVPLDSPSFMALFRCKDLDSRREATVGVDYGVLCPLPKCIMGLEGWGDLQEVSKGDYLKIEENKLTILLKMFSSSRFIALEHWSMSLRVYIVTRL</sequence>
<organism evidence="1 2">
    <name type="scientific">Psophocarpus tetragonolobus</name>
    <name type="common">Winged bean</name>
    <name type="synonym">Dolichos tetragonolobus</name>
    <dbReference type="NCBI Taxonomy" id="3891"/>
    <lineage>
        <taxon>Eukaryota</taxon>
        <taxon>Viridiplantae</taxon>
        <taxon>Streptophyta</taxon>
        <taxon>Embryophyta</taxon>
        <taxon>Tracheophyta</taxon>
        <taxon>Spermatophyta</taxon>
        <taxon>Magnoliopsida</taxon>
        <taxon>eudicotyledons</taxon>
        <taxon>Gunneridae</taxon>
        <taxon>Pentapetalae</taxon>
        <taxon>rosids</taxon>
        <taxon>fabids</taxon>
        <taxon>Fabales</taxon>
        <taxon>Fabaceae</taxon>
        <taxon>Papilionoideae</taxon>
        <taxon>50 kb inversion clade</taxon>
        <taxon>NPAAA clade</taxon>
        <taxon>indigoferoid/millettioid clade</taxon>
        <taxon>Phaseoleae</taxon>
        <taxon>Psophocarpus</taxon>
    </lineage>
</organism>
<dbReference type="EMBL" id="JAYMYS010000001">
    <property type="protein sequence ID" value="KAK7410495.1"/>
    <property type="molecule type" value="Genomic_DNA"/>
</dbReference>
<proteinExistence type="predicted"/>
<gene>
    <name evidence="1" type="ORF">VNO78_01315</name>
</gene>
<keyword evidence="2" id="KW-1185">Reference proteome</keyword>
<dbReference type="AlphaFoldDB" id="A0AAN9TAB2"/>
<dbReference type="Proteomes" id="UP001386955">
    <property type="component" value="Unassembled WGS sequence"/>
</dbReference>